<dbReference type="GO" id="GO:0016491">
    <property type="term" value="F:oxidoreductase activity"/>
    <property type="evidence" value="ECO:0007669"/>
    <property type="project" value="InterPro"/>
</dbReference>
<keyword evidence="1" id="KW-0001">2Fe-2S</keyword>
<dbReference type="InterPro" id="IPR002888">
    <property type="entry name" value="2Fe-2S-bd"/>
</dbReference>
<evidence type="ECO:0000256" key="4">
    <source>
        <dbReference type="ARBA" id="ARBA00023014"/>
    </source>
</evidence>
<dbReference type="Gene3D" id="1.10.150.120">
    <property type="entry name" value="[2Fe-2S]-binding domain"/>
    <property type="match status" value="1"/>
</dbReference>
<dbReference type="AlphaFoldDB" id="A0A3G1KYU7"/>
<protein>
    <recommendedName>
        <fullName evidence="5">[2Fe-2S]-binding domain-containing protein</fullName>
    </recommendedName>
</protein>
<organism evidence="6 7">
    <name type="scientific">Formimonas warabiya</name>
    <dbReference type="NCBI Taxonomy" id="1761012"/>
    <lineage>
        <taxon>Bacteria</taxon>
        <taxon>Bacillati</taxon>
        <taxon>Bacillota</taxon>
        <taxon>Clostridia</taxon>
        <taxon>Eubacteriales</taxon>
        <taxon>Peptococcaceae</taxon>
        <taxon>Candidatus Formimonas</taxon>
    </lineage>
</organism>
<dbReference type="EMBL" id="CP017634">
    <property type="protein sequence ID" value="ATW27676.1"/>
    <property type="molecule type" value="Genomic_DNA"/>
</dbReference>
<dbReference type="InterPro" id="IPR051452">
    <property type="entry name" value="Diverse_Oxidoreductases"/>
</dbReference>
<name>A0A3G1KYU7_FORW1</name>
<dbReference type="GO" id="GO:0046872">
    <property type="term" value="F:metal ion binding"/>
    <property type="evidence" value="ECO:0007669"/>
    <property type="project" value="UniProtKB-KW"/>
</dbReference>
<dbReference type="Proteomes" id="UP000323521">
    <property type="component" value="Chromosome"/>
</dbReference>
<sequence length="101" mass="11139">MLLTIRLDGKEVTTIEGLRNDQKINEIQKAFVDVGAIQCGYCTPGMIMSAKELLDKNPVPSLQEAKESITGNLCRCTGYEKIVEAILLASKILIQNQKEIS</sequence>
<reference evidence="6 7" key="1">
    <citation type="submission" date="2016-10" db="EMBL/GenBank/DDBJ databases">
        <title>Complete Genome Sequence of Peptococcaceae strain DCMF.</title>
        <authorList>
            <person name="Edwards R.J."/>
            <person name="Holland S.I."/>
            <person name="Deshpande N.P."/>
            <person name="Wong Y.K."/>
            <person name="Ertan H."/>
            <person name="Manefield M."/>
            <person name="Russell T.L."/>
            <person name="Lee M.J."/>
        </authorList>
    </citation>
    <scope>NUCLEOTIDE SEQUENCE [LARGE SCALE GENOMIC DNA]</scope>
    <source>
        <strain evidence="6 7">DCMF</strain>
    </source>
</reference>
<keyword evidence="2" id="KW-0479">Metal-binding</keyword>
<feature type="domain" description="[2Fe-2S]-binding" evidence="5">
    <location>
        <begin position="14"/>
        <end position="86"/>
    </location>
</feature>
<dbReference type="SUPFAM" id="SSF47741">
    <property type="entry name" value="CO dehydrogenase ISP C-domain like"/>
    <property type="match status" value="1"/>
</dbReference>
<dbReference type="GO" id="GO:0051537">
    <property type="term" value="F:2 iron, 2 sulfur cluster binding"/>
    <property type="evidence" value="ECO:0007669"/>
    <property type="project" value="UniProtKB-KW"/>
</dbReference>
<keyword evidence="3" id="KW-0408">Iron</keyword>
<proteinExistence type="predicted"/>
<evidence type="ECO:0000256" key="2">
    <source>
        <dbReference type="ARBA" id="ARBA00022723"/>
    </source>
</evidence>
<dbReference type="Pfam" id="PF01799">
    <property type="entry name" value="Fer2_2"/>
    <property type="match status" value="1"/>
</dbReference>
<dbReference type="OrthoDB" id="9796880at2"/>
<evidence type="ECO:0000259" key="5">
    <source>
        <dbReference type="Pfam" id="PF01799"/>
    </source>
</evidence>
<evidence type="ECO:0000256" key="3">
    <source>
        <dbReference type="ARBA" id="ARBA00023004"/>
    </source>
</evidence>
<dbReference type="PANTHER" id="PTHR44379:SF8">
    <property type="entry name" value="XANTHINE DEHYDROGENASE IRON-SULFUR-BINDING SUBUNIT XDHC-RELATED"/>
    <property type="match status" value="1"/>
</dbReference>
<dbReference type="KEGG" id="fwa:DCMF_25585"/>
<accession>A0A3G1KYU7</accession>
<gene>
    <name evidence="6" type="ORF">DCMF_25585</name>
</gene>
<dbReference type="RefSeq" id="WP_148137052.1">
    <property type="nucleotide sequence ID" value="NZ_CP017634.1"/>
</dbReference>
<dbReference type="PANTHER" id="PTHR44379">
    <property type="entry name" value="OXIDOREDUCTASE WITH IRON-SULFUR SUBUNIT"/>
    <property type="match status" value="1"/>
</dbReference>
<evidence type="ECO:0000256" key="1">
    <source>
        <dbReference type="ARBA" id="ARBA00022714"/>
    </source>
</evidence>
<evidence type="ECO:0000313" key="6">
    <source>
        <dbReference type="EMBL" id="ATW27676.1"/>
    </source>
</evidence>
<dbReference type="InterPro" id="IPR036884">
    <property type="entry name" value="2Fe-2S-bd_dom_sf"/>
</dbReference>
<keyword evidence="7" id="KW-1185">Reference proteome</keyword>
<evidence type="ECO:0000313" key="7">
    <source>
        <dbReference type="Proteomes" id="UP000323521"/>
    </source>
</evidence>
<keyword evidence="4" id="KW-0411">Iron-sulfur</keyword>